<sequence>MLPLKRGVSLSPTPAKNLQTPVKKQRKNAEIVPSSVSGEEDNAWSSDEELVTSQTQTWQTGQGLLSDETTFTFDSPERPKEKALTSSPGLEDCSKTSDNPSTESRSPSPSPEDSDRTLVEPGDSLSEVKPQAVDAASSEDSSDLELEGLEDDQVQYKRRPLLLRRGPDASSPASQYRTHIKNLNADLYNAEGELEAAKMENAELKEENIQLQAKVKHMEIGVAKVRGELLDLLY</sequence>
<keyword evidence="4" id="KW-1185">Reference proteome</keyword>
<accession>A0A6A4GEA9</accession>
<feature type="coiled-coil region" evidence="1">
    <location>
        <begin position="180"/>
        <end position="221"/>
    </location>
</feature>
<proteinExistence type="predicted"/>
<evidence type="ECO:0000256" key="1">
    <source>
        <dbReference type="SAM" id="Coils"/>
    </source>
</evidence>
<keyword evidence="1" id="KW-0175">Coiled coil</keyword>
<feature type="compositionally biased region" description="Acidic residues" evidence="2">
    <location>
        <begin position="140"/>
        <end position="153"/>
    </location>
</feature>
<feature type="region of interest" description="Disordered" evidence="2">
    <location>
        <begin position="1"/>
        <end position="175"/>
    </location>
</feature>
<evidence type="ECO:0000256" key="2">
    <source>
        <dbReference type="SAM" id="MobiDB-lite"/>
    </source>
</evidence>
<evidence type="ECO:0000313" key="3">
    <source>
        <dbReference type="EMBL" id="KAE9383787.1"/>
    </source>
</evidence>
<feature type="compositionally biased region" description="Acidic residues" evidence="2">
    <location>
        <begin position="38"/>
        <end position="50"/>
    </location>
</feature>
<gene>
    <name evidence="3" type="ORF">BT96DRAFT_1008790</name>
</gene>
<protein>
    <submittedName>
        <fullName evidence="3">Uncharacterized protein</fullName>
    </submittedName>
</protein>
<reference evidence="3" key="1">
    <citation type="journal article" date="2019" name="Environ. Microbiol.">
        <title>Fungal ecological strategies reflected in gene transcription - a case study of two litter decomposers.</title>
        <authorList>
            <person name="Barbi F."/>
            <person name="Kohler A."/>
            <person name="Barry K."/>
            <person name="Baskaran P."/>
            <person name="Daum C."/>
            <person name="Fauchery L."/>
            <person name="Ihrmark K."/>
            <person name="Kuo A."/>
            <person name="LaButti K."/>
            <person name="Lipzen A."/>
            <person name="Morin E."/>
            <person name="Grigoriev I.V."/>
            <person name="Henrissat B."/>
            <person name="Lindahl B."/>
            <person name="Martin F."/>
        </authorList>
    </citation>
    <scope>NUCLEOTIDE SEQUENCE</scope>
    <source>
        <strain evidence="3">JB14</strain>
    </source>
</reference>
<organism evidence="3 4">
    <name type="scientific">Gymnopus androsaceus JB14</name>
    <dbReference type="NCBI Taxonomy" id="1447944"/>
    <lineage>
        <taxon>Eukaryota</taxon>
        <taxon>Fungi</taxon>
        <taxon>Dikarya</taxon>
        <taxon>Basidiomycota</taxon>
        <taxon>Agaricomycotina</taxon>
        <taxon>Agaricomycetes</taxon>
        <taxon>Agaricomycetidae</taxon>
        <taxon>Agaricales</taxon>
        <taxon>Marasmiineae</taxon>
        <taxon>Omphalotaceae</taxon>
        <taxon>Gymnopus</taxon>
    </lineage>
</organism>
<dbReference type="Proteomes" id="UP000799118">
    <property type="component" value="Unassembled WGS sequence"/>
</dbReference>
<name>A0A6A4GEA9_9AGAR</name>
<feature type="compositionally biased region" description="Polar residues" evidence="2">
    <location>
        <begin position="10"/>
        <end position="22"/>
    </location>
</feature>
<dbReference type="AlphaFoldDB" id="A0A6A4GEA9"/>
<feature type="compositionally biased region" description="Low complexity" evidence="2">
    <location>
        <begin position="52"/>
        <end position="66"/>
    </location>
</feature>
<dbReference type="EMBL" id="ML770328">
    <property type="protein sequence ID" value="KAE9383787.1"/>
    <property type="molecule type" value="Genomic_DNA"/>
</dbReference>
<evidence type="ECO:0000313" key="4">
    <source>
        <dbReference type="Proteomes" id="UP000799118"/>
    </source>
</evidence>